<feature type="domain" description="Nucleotide-diphospho-sugar transferase" evidence="3">
    <location>
        <begin position="331"/>
        <end position="546"/>
    </location>
</feature>
<evidence type="ECO:0000259" key="3">
    <source>
        <dbReference type="Pfam" id="PF03407"/>
    </source>
</evidence>
<dbReference type="InterPro" id="IPR005069">
    <property type="entry name" value="Nucl-diP-sugar_transferase"/>
</dbReference>
<dbReference type="PROSITE" id="PS51257">
    <property type="entry name" value="PROKAR_LIPOPROTEIN"/>
    <property type="match status" value="1"/>
</dbReference>
<comment type="similarity">
    <text evidence="1">Belongs to the glycosyltransferase 77 family.</text>
</comment>
<evidence type="ECO:0000313" key="4">
    <source>
        <dbReference type="EMBL" id="CAE2214312.1"/>
    </source>
</evidence>
<evidence type="ECO:0000313" key="5">
    <source>
        <dbReference type="EMBL" id="CAE2214316.1"/>
    </source>
</evidence>
<dbReference type="Pfam" id="PF03407">
    <property type="entry name" value="Nucleotid_trans"/>
    <property type="match status" value="1"/>
</dbReference>
<name>A0A6U6D339_9STRA</name>
<feature type="compositionally biased region" description="Low complexity" evidence="2">
    <location>
        <begin position="8"/>
        <end position="18"/>
    </location>
</feature>
<dbReference type="InterPro" id="IPR052636">
    <property type="entry name" value="UDP-D-xylose:L-fucose_XylT"/>
</dbReference>
<dbReference type="PANTHER" id="PTHR47032">
    <property type="entry name" value="UDP-D-XYLOSE:L-FUCOSE ALPHA-1,3-D-XYLOSYLTRANSFERASE-RELATED"/>
    <property type="match status" value="1"/>
</dbReference>
<dbReference type="AlphaFoldDB" id="A0A6U6D339"/>
<dbReference type="EMBL" id="HBKQ01008624">
    <property type="protein sequence ID" value="CAE2214316.1"/>
    <property type="molecule type" value="Transcribed_RNA"/>
</dbReference>
<accession>A0A6U6D339</accession>
<dbReference type="EMBL" id="HBKQ01008623">
    <property type="protein sequence ID" value="CAE2214312.1"/>
    <property type="molecule type" value="Transcribed_RNA"/>
</dbReference>
<feature type="region of interest" description="Disordered" evidence="2">
    <location>
        <begin position="231"/>
        <end position="251"/>
    </location>
</feature>
<dbReference type="SUPFAM" id="SSF53448">
    <property type="entry name" value="Nucleotide-diphospho-sugar transferases"/>
    <property type="match status" value="1"/>
</dbReference>
<dbReference type="InterPro" id="IPR029044">
    <property type="entry name" value="Nucleotide-diphossugar_trans"/>
</dbReference>
<gene>
    <name evidence="4" type="ORF">OAUR00152_LOCUS5820</name>
    <name evidence="5" type="ORF">OAUR00152_LOCUS5821</name>
</gene>
<dbReference type="PANTHER" id="PTHR47032:SF1">
    <property type="entry name" value="UDP-D-XYLOSE:L-FUCOSE ALPHA-1,3-D-XYLOSYLTRANSFERASE-RELATED"/>
    <property type="match status" value="1"/>
</dbReference>
<evidence type="ECO:0000256" key="1">
    <source>
        <dbReference type="ARBA" id="ARBA00007033"/>
    </source>
</evidence>
<protein>
    <recommendedName>
        <fullName evidence="3">Nucleotide-diphospho-sugar transferase domain-containing protein</fullName>
    </recommendedName>
</protein>
<sequence length="617" mass="69300">MARIEVASSGNSTPSSSSKGRGAPVFQILVTLASCCASFYAGMMVCTHACMNGGDSTNPIVSLGNKRCEQDDDEIEALVNIRVKQIEENLKNEFESHASITTKRHSASKKDMPRFPAAMSAFAQGAARISKKDFTQQYDGGNPIDFEGNGKSEVLILFGHENALPNAAKDAAMHGDENGEFPLLSSADATNNCVEMNVVFTESPRGSLDLMCLAIVPNYQSHHVQRWAREVSNSHGDKVPNMNKPMAPIGRGTVWKTQKNDMALPTRDNIKRHWKALSDYMRFFDDILAELGPIAEKIAIDNTIIVMTCNLGQSDLLMNFVCTAKSRGINLGNVLVFPTDEETQILAEGLGLATYYDERNFQSMPKTEAVHYGDSTFERMMMAKVYCVHLLLSLDFNVLFSDVDVVLFKNPIEFFNSKSNEAFDIIMQDDGSRTVRYAAYCGNTGFYFVRNNKRTKHLFNSLLYTSDVILEWDSHQQSLVQLISEHASLFNLRPKIMNTRTSTELPGGWHYHRDKNLMKQLVKGDIDPYIFHMSWTSNKDNKLKFLQQLGEWHVSNQCKVDASAPEVVSELTKPNKISLSDRCCLADPERICHYRDKPSKWPCKESPPLDKGVRSFW</sequence>
<dbReference type="GO" id="GO:0016757">
    <property type="term" value="F:glycosyltransferase activity"/>
    <property type="evidence" value="ECO:0007669"/>
    <property type="project" value="TreeGrafter"/>
</dbReference>
<feature type="region of interest" description="Disordered" evidence="2">
    <location>
        <begin position="1"/>
        <end position="21"/>
    </location>
</feature>
<proteinExistence type="inferred from homology"/>
<dbReference type="GO" id="GO:0005794">
    <property type="term" value="C:Golgi apparatus"/>
    <property type="evidence" value="ECO:0007669"/>
    <property type="project" value="TreeGrafter"/>
</dbReference>
<evidence type="ECO:0000256" key="2">
    <source>
        <dbReference type="SAM" id="MobiDB-lite"/>
    </source>
</evidence>
<organism evidence="5">
    <name type="scientific">Odontella aurita</name>
    <dbReference type="NCBI Taxonomy" id="265563"/>
    <lineage>
        <taxon>Eukaryota</taxon>
        <taxon>Sar</taxon>
        <taxon>Stramenopiles</taxon>
        <taxon>Ochrophyta</taxon>
        <taxon>Bacillariophyta</taxon>
        <taxon>Mediophyceae</taxon>
        <taxon>Biddulphiophycidae</taxon>
        <taxon>Eupodiscales</taxon>
        <taxon>Odontellaceae</taxon>
        <taxon>Odontella</taxon>
    </lineage>
</organism>
<reference evidence="5" key="1">
    <citation type="submission" date="2021-01" db="EMBL/GenBank/DDBJ databases">
        <authorList>
            <person name="Corre E."/>
            <person name="Pelletier E."/>
            <person name="Niang G."/>
            <person name="Scheremetjew M."/>
            <person name="Finn R."/>
            <person name="Kale V."/>
            <person name="Holt S."/>
            <person name="Cochrane G."/>
            <person name="Meng A."/>
            <person name="Brown T."/>
            <person name="Cohen L."/>
        </authorList>
    </citation>
    <scope>NUCLEOTIDE SEQUENCE</scope>
    <source>
        <strain evidence="5">Isolate 1302-5</strain>
    </source>
</reference>